<evidence type="ECO:0000313" key="3">
    <source>
        <dbReference type="Proteomes" id="UP000018888"/>
    </source>
</evidence>
<organism evidence="2 3">
    <name type="scientific">Rhizophagus irregularis (strain DAOM 181602 / DAOM 197198 / MUCL 43194)</name>
    <name type="common">Arbuscular mycorrhizal fungus</name>
    <name type="synonym">Glomus intraradices</name>
    <dbReference type="NCBI Taxonomy" id="747089"/>
    <lineage>
        <taxon>Eukaryota</taxon>
        <taxon>Fungi</taxon>
        <taxon>Fungi incertae sedis</taxon>
        <taxon>Mucoromycota</taxon>
        <taxon>Glomeromycotina</taxon>
        <taxon>Glomeromycetes</taxon>
        <taxon>Glomerales</taxon>
        <taxon>Glomeraceae</taxon>
        <taxon>Rhizophagus</taxon>
    </lineage>
</organism>
<protein>
    <submittedName>
        <fullName evidence="2">Uncharacterized protein</fullName>
    </submittedName>
</protein>
<comment type="caution">
    <text evidence="2">The sequence shown here is derived from an EMBL/GenBank/DDBJ whole genome shotgun (WGS) entry which is preliminary data.</text>
</comment>
<feature type="compositionally biased region" description="Acidic residues" evidence="1">
    <location>
        <begin position="744"/>
        <end position="755"/>
    </location>
</feature>
<feature type="compositionally biased region" description="Polar residues" evidence="1">
    <location>
        <begin position="809"/>
        <end position="823"/>
    </location>
</feature>
<sequence>MLNGLTVLCKTQYQFSRKVTVKYTIERVDENGQKESRYSLSSAGAASSLFLNEICNKPTSRVFGTILFRFDISFLQQLRETIAQQSPITPANRKQPFNELTSRSQKNKQISMVGKDIAAQTMKILKENRFTSTSEEIITTVESIILRINGEIVELHFDFNNAADDDIKYLDSIVRACDETLISRDGYHRLAQAIPNLTREHSAKYSKVEFDDEKVGNGAYHSITSLLDIIVPILATSTSPVLKIGNKINIRISGDGRNVGRKQKHVMLTMCIINEGEMVLNPTHQYSICLYIGKESYDSLSTVSAIFSQELEQLKTNGYKASNNTIWPVEFFFQMKRLHIHFEFYLPTTKNGKWEWTSLMALQNNSPKSITDLEIDQFEADAKQWIHNFCRPTIGTMNSANQQQGIVTDLFNNQNIREVRRVRKELHDWDHYFKEPLSSEHYKARCHYCNQNWFKEKPEILKSHLALYCKDVPLYIKTEYMEMLAVGTTFTMNRKQKTDSDSSAELTADRKDKIDQALIRFFICCGIPFSTIGHPYFINFVQSLCFVYGLPKRTTISTTFLNHETAIILNKIKEEPKYEKNLTLAFSHALVVLHLGNQISSLKCMMKESKSDAKNKMFFDSENPNICFDILEKLVSILASKASEQKSKNFLSSCCVPSITGQKLIRYVPDMCSINAENRVPDMCKICPSTMSGNYAKRGRGSHNPNSRKASRQEQKNNNNSDNSSSDGENTIQQKRNRTITENSMEEDYVADDQTADVGVDGPSYSPQQNISGENTLASSQKKSAAPTATSHVASSGNVDASMHAPSNKDLQQPPNTSPNLDTNGAPDGDQTPDPVVTFAITRDDFQAAAAPNAAPESLKKFPTNKALIEAVNNLFLETYESFTGKARITGSGEAKRLVIHFHTAEARELCVGSSHPEFPDLIFHAHDPRQLRSNEDLQAIQVTDIPFFIKKDNLMAYFKKFSNITSCRLFSRPNAKVQQARIVYDHADSIAHFTDQWAVYCFSTCLRITPCFYTVDQKAARRQYVATLTQLPPNEICNKPTSRISGTILFGFDISFLQQLCETIAQQSPITPANRKRPFNELTSRSQKNKRISMVGKDIAAQAMKILKENRFTSTSSVLKKIRSDSYPQI</sequence>
<feature type="compositionally biased region" description="Polar residues" evidence="1">
    <location>
        <begin position="98"/>
        <end position="107"/>
    </location>
</feature>
<reference evidence="2 3" key="1">
    <citation type="journal article" date="2013" name="Proc. Natl. Acad. Sci. U.S.A.">
        <title>Genome of an arbuscular mycorrhizal fungus provides insight into the oldest plant symbiosis.</title>
        <authorList>
            <person name="Tisserant E."/>
            <person name="Malbreil M."/>
            <person name="Kuo A."/>
            <person name="Kohler A."/>
            <person name="Symeonidi A."/>
            <person name="Balestrini R."/>
            <person name="Charron P."/>
            <person name="Duensing N."/>
            <person name="Frei Dit Frey N."/>
            <person name="Gianinazzi-Pearson V."/>
            <person name="Gilbert L.B."/>
            <person name="Handa Y."/>
            <person name="Herr J.R."/>
            <person name="Hijri M."/>
            <person name="Koul R."/>
            <person name="Kawaguchi M."/>
            <person name="Krajinski F."/>
            <person name="Lammers P.J."/>
            <person name="Masclaux F.G."/>
            <person name="Murat C."/>
            <person name="Morin E."/>
            <person name="Ndikumana S."/>
            <person name="Pagni M."/>
            <person name="Petitpierre D."/>
            <person name="Requena N."/>
            <person name="Rosikiewicz P."/>
            <person name="Riley R."/>
            <person name="Saito K."/>
            <person name="San Clemente H."/>
            <person name="Shapiro H."/>
            <person name="van Tuinen D."/>
            <person name="Becard G."/>
            <person name="Bonfante P."/>
            <person name="Paszkowski U."/>
            <person name="Shachar-Hill Y.Y."/>
            <person name="Tuskan G.A."/>
            <person name="Young P.W."/>
            <person name="Sanders I.R."/>
            <person name="Henrissat B."/>
            <person name="Rensing S.A."/>
            <person name="Grigoriev I.V."/>
            <person name="Corradi N."/>
            <person name="Roux C."/>
            <person name="Martin F."/>
        </authorList>
    </citation>
    <scope>NUCLEOTIDE SEQUENCE [LARGE SCALE GENOMIC DNA]</scope>
    <source>
        <strain evidence="2 3">DAOM 197198</strain>
    </source>
</reference>
<dbReference type="Proteomes" id="UP000018888">
    <property type="component" value="Unassembled WGS sequence"/>
</dbReference>
<feature type="region of interest" description="Disordered" evidence="1">
    <location>
        <begin position="86"/>
        <end position="107"/>
    </location>
</feature>
<dbReference type="VEuPathDB" id="FungiDB:RhiirFUN_012508"/>
<gene>
    <name evidence="2" type="ORF">GLOIN_2v1766278</name>
</gene>
<evidence type="ECO:0000256" key="1">
    <source>
        <dbReference type="SAM" id="MobiDB-lite"/>
    </source>
</evidence>
<proteinExistence type="predicted"/>
<feature type="region of interest" description="Disordered" evidence="1">
    <location>
        <begin position="694"/>
        <end position="836"/>
    </location>
</feature>
<dbReference type="VEuPathDB" id="FungiDB:RhiirFUN_018136"/>
<accession>A0A2P4QMR3</accession>
<keyword evidence="3" id="KW-1185">Reference proteome</keyword>
<dbReference type="EMBL" id="AUPC02000029">
    <property type="protein sequence ID" value="POG78941.1"/>
    <property type="molecule type" value="Genomic_DNA"/>
</dbReference>
<reference evidence="2 3" key="2">
    <citation type="journal article" date="2018" name="New Phytol.">
        <title>High intraspecific genome diversity in the model arbuscular mycorrhizal symbiont Rhizophagus irregularis.</title>
        <authorList>
            <person name="Chen E.C.H."/>
            <person name="Morin E."/>
            <person name="Beaudet D."/>
            <person name="Noel J."/>
            <person name="Yildirir G."/>
            <person name="Ndikumana S."/>
            <person name="Charron P."/>
            <person name="St-Onge C."/>
            <person name="Giorgi J."/>
            <person name="Kruger M."/>
            <person name="Marton T."/>
            <person name="Ropars J."/>
            <person name="Grigoriev I.V."/>
            <person name="Hainaut M."/>
            <person name="Henrissat B."/>
            <person name="Roux C."/>
            <person name="Martin F."/>
            <person name="Corradi N."/>
        </authorList>
    </citation>
    <scope>NUCLEOTIDE SEQUENCE [LARGE SCALE GENOMIC DNA]</scope>
    <source>
        <strain evidence="2 3">DAOM 197198</strain>
    </source>
</reference>
<feature type="compositionally biased region" description="Polar residues" evidence="1">
    <location>
        <begin position="765"/>
        <end position="799"/>
    </location>
</feature>
<name>A0A2P4QMR3_RHIID</name>
<evidence type="ECO:0000313" key="2">
    <source>
        <dbReference type="EMBL" id="POG78941.1"/>
    </source>
</evidence>
<dbReference type="AlphaFoldDB" id="A0A2P4QMR3"/>
<feature type="compositionally biased region" description="Low complexity" evidence="1">
    <location>
        <begin position="717"/>
        <end position="727"/>
    </location>
</feature>